<dbReference type="InterPro" id="IPR001789">
    <property type="entry name" value="Sig_transdc_resp-reg_receiver"/>
</dbReference>
<dbReference type="SUPFAM" id="SSF52172">
    <property type="entry name" value="CheY-like"/>
    <property type="match status" value="1"/>
</dbReference>
<dbReference type="GO" id="GO:0000156">
    <property type="term" value="F:phosphorelay response regulator activity"/>
    <property type="evidence" value="ECO:0007669"/>
    <property type="project" value="TreeGrafter"/>
</dbReference>
<evidence type="ECO:0000313" key="6">
    <source>
        <dbReference type="EMBL" id="VHO02575.1"/>
    </source>
</evidence>
<dbReference type="PROSITE" id="PS50110">
    <property type="entry name" value="RESPONSE_REGULATORY"/>
    <property type="match status" value="1"/>
</dbReference>
<dbReference type="PANTHER" id="PTHR48111:SF3">
    <property type="entry name" value="TRANSCRIPTIONAL REGULATORY PROTEIN BTSR"/>
    <property type="match status" value="1"/>
</dbReference>
<dbReference type="GO" id="GO:0000976">
    <property type="term" value="F:transcription cis-regulatory region binding"/>
    <property type="evidence" value="ECO:0007669"/>
    <property type="project" value="TreeGrafter"/>
</dbReference>
<evidence type="ECO:0000259" key="4">
    <source>
        <dbReference type="PROSITE" id="PS50110"/>
    </source>
</evidence>
<dbReference type="Pfam" id="PF04397">
    <property type="entry name" value="LytTR"/>
    <property type="match status" value="1"/>
</dbReference>
<dbReference type="Pfam" id="PF00072">
    <property type="entry name" value="Response_reg"/>
    <property type="match status" value="1"/>
</dbReference>
<dbReference type="GO" id="GO:0005829">
    <property type="term" value="C:cytosol"/>
    <property type="evidence" value="ECO:0007669"/>
    <property type="project" value="TreeGrafter"/>
</dbReference>
<reference evidence="6" key="1">
    <citation type="submission" date="2019-04" db="EMBL/GenBank/DDBJ databases">
        <authorList>
            <person name="Brambilla D."/>
        </authorList>
    </citation>
    <scope>NUCLEOTIDE SEQUENCE</scope>
    <source>
        <strain evidence="6">BAL1</strain>
    </source>
</reference>
<evidence type="ECO:0000259" key="5">
    <source>
        <dbReference type="PROSITE" id="PS50930"/>
    </source>
</evidence>
<dbReference type="PROSITE" id="PS50930">
    <property type="entry name" value="HTH_LYTTR"/>
    <property type="match status" value="1"/>
</dbReference>
<name>A0A486XKB3_9GAMM</name>
<feature type="domain" description="Response regulatory" evidence="4">
    <location>
        <begin position="2"/>
        <end position="116"/>
    </location>
</feature>
<evidence type="ECO:0000256" key="2">
    <source>
        <dbReference type="ARBA" id="ARBA00023125"/>
    </source>
</evidence>
<dbReference type="GO" id="GO:0006355">
    <property type="term" value="P:regulation of DNA-templated transcription"/>
    <property type="evidence" value="ECO:0007669"/>
    <property type="project" value="TreeGrafter"/>
</dbReference>
<gene>
    <name evidence="6" type="ORF">BAL341_917</name>
</gene>
<keyword evidence="3" id="KW-0597">Phosphoprotein</keyword>
<dbReference type="SMART" id="SM00448">
    <property type="entry name" value="REC"/>
    <property type="match status" value="1"/>
</dbReference>
<keyword evidence="2" id="KW-0238">DNA-binding</keyword>
<dbReference type="EMBL" id="CAAJGR010000072">
    <property type="protein sequence ID" value="VHO02575.1"/>
    <property type="molecule type" value="Genomic_DNA"/>
</dbReference>
<evidence type="ECO:0000256" key="1">
    <source>
        <dbReference type="ARBA" id="ARBA00023012"/>
    </source>
</evidence>
<dbReference type="InterPro" id="IPR039420">
    <property type="entry name" value="WalR-like"/>
</dbReference>
<dbReference type="SMART" id="SM00850">
    <property type="entry name" value="LytTR"/>
    <property type="match status" value="1"/>
</dbReference>
<dbReference type="Gene3D" id="3.40.50.2300">
    <property type="match status" value="1"/>
</dbReference>
<keyword evidence="1" id="KW-0902">Two-component regulatory system</keyword>
<dbReference type="Gene3D" id="2.40.50.1020">
    <property type="entry name" value="LytTr DNA-binding domain"/>
    <property type="match status" value="1"/>
</dbReference>
<feature type="modified residue" description="4-aspartylphosphate" evidence="3">
    <location>
        <position position="53"/>
    </location>
</feature>
<feature type="domain" description="HTH LytTR-type" evidence="5">
    <location>
        <begin position="143"/>
        <end position="234"/>
    </location>
</feature>
<dbReference type="InterPro" id="IPR011006">
    <property type="entry name" value="CheY-like_superfamily"/>
</dbReference>
<sequence length="234" mass="25991">MKVLIVDDEPLARARLKRLLAAHSNFDCVGEAATALEAMQLIGTLQPDLLFLDIAMPGEDGIALATKIAALPIPPAVIFVTAHPQHALTAYQAGPADYLLKPVSPQRLADALLRLGTHTRAHAERKTSEPKLCFTQAGVKRQIELKDAIYFCAEDKYVRMVHTAGEALLEQSLSQLLDDYPQQLIRIHRRTVINKAYFARLLSNNGKHWVILNGCSDKLEASRREVSRLRQSII</sequence>
<protein>
    <submittedName>
        <fullName evidence="6">Alginate biosynthesis regulatory protein AlgR</fullName>
    </submittedName>
</protein>
<evidence type="ECO:0000256" key="3">
    <source>
        <dbReference type="PROSITE-ProRule" id="PRU00169"/>
    </source>
</evidence>
<dbReference type="AlphaFoldDB" id="A0A486XKB3"/>
<dbReference type="GO" id="GO:0032993">
    <property type="term" value="C:protein-DNA complex"/>
    <property type="evidence" value="ECO:0007669"/>
    <property type="project" value="TreeGrafter"/>
</dbReference>
<dbReference type="PANTHER" id="PTHR48111">
    <property type="entry name" value="REGULATOR OF RPOS"/>
    <property type="match status" value="1"/>
</dbReference>
<accession>A0A486XKB3</accession>
<dbReference type="InterPro" id="IPR007492">
    <property type="entry name" value="LytTR_DNA-bd_dom"/>
</dbReference>
<proteinExistence type="predicted"/>
<organism evidence="6">
    <name type="scientific">Rheinheimera sp. BAL341</name>
    <dbReference type="NCBI Taxonomy" id="1708203"/>
    <lineage>
        <taxon>Bacteria</taxon>
        <taxon>Pseudomonadati</taxon>
        <taxon>Pseudomonadota</taxon>
        <taxon>Gammaproteobacteria</taxon>
        <taxon>Chromatiales</taxon>
        <taxon>Chromatiaceae</taxon>
        <taxon>Rheinheimera</taxon>
    </lineage>
</organism>